<evidence type="ECO:0000256" key="1">
    <source>
        <dbReference type="SAM" id="MobiDB-lite"/>
    </source>
</evidence>
<dbReference type="OrthoDB" id="5401962at2759"/>
<protein>
    <recommendedName>
        <fullName evidence="4">Tc1-like transposase DDE domain-containing protein</fullName>
    </recommendedName>
</protein>
<dbReference type="AlphaFoldDB" id="A0A3N4K7Q6"/>
<dbReference type="PANTHER" id="PTHR35871">
    <property type="entry name" value="EXPRESSED PROTEIN"/>
    <property type="match status" value="1"/>
</dbReference>
<dbReference type="InterPro" id="IPR036397">
    <property type="entry name" value="RNaseH_sf"/>
</dbReference>
<feature type="compositionally biased region" description="Acidic residues" evidence="1">
    <location>
        <begin position="60"/>
        <end position="96"/>
    </location>
</feature>
<evidence type="ECO:0000313" key="2">
    <source>
        <dbReference type="EMBL" id="RPB05389.1"/>
    </source>
</evidence>
<organism evidence="2 3">
    <name type="scientific">Choiromyces venosus 120613-1</name>
    <dbReference type="NCBI Taxonomy" id="1336337"/>
    <lineage>
        <taxon>Eukaryota</taxon>
        <taxon>Fungi</taxon>
        <taxon>Dikarya</taxon>
        <taxon>Ascomycota</taxon>
        <taxon>Pezizomycotina</taxon>
        <taxon>Pezizomycetes</taxon>
        <taxon>Pezizales</taxon>
        <taxon>Tuberaceae</taxon>
        <taxon>Choiromyces</taxon>
    </lineage>
</organism>
<feature type="region of interest" description="Disordered" evidence="1">
    <location>
        <begin position="51"/>
        <end position="96"/>
    </location>
</feature>
<dbReference type="Gene3D" id="3.30.420.10">
    <property type="entry name" value="Ribonuclease H-like superfamily/Ribonuclease H"/>
    <property type="match status" value="1"/>
</dbReference>
<evidence type="ECO:0000313" key="3">
    <source>
        <dbReference type="Proteomes" id="UP000276215"/>
    </source>
</evidence>
<dbReference type="GO" id="GO:0003676">
    <property type="term" value="F:nucleic acid binding"/>
    <property type="evidence" value="ECO:0007669"/>
    <property type="project" value="InterPro"/>
</dbReference>
<accession>A0A3N4K7Q6</accession>
<dbReference type="STRING" id="1336337.A0A3N4K7Q6"/>
<dbReference type="EMBL" id="ML120353">
    <property type="protein sequence ID" value="RPB05389.1"/>
    <property type="molecule type" value="Genomic_DNA"/>
</dbReference>
<proteinExistence type="predicted"/>
<gene>
    <name evidence="2" type="ORF">L873DRAFT_1839930</name>
</gene>
<reference evidence="2 3" key="1">
    <citation type="journal article" date="2018" name="Nat. Ecol. Evol.">
        <title>Pezizomycetes genomes reveal the molecular basis of ectomycorrhizal truffle lifestyle.</title>
        <authorList>
            <person name="Murat C."/>
            <person name="Payen T."/>
            <person name="Noel B."/>
            <person name="Kuo A."/>
            <person name="Morin E."/>
            <person name="Chen J."/>
            <person name="Kohler A."/>
            <person name="Krizsan K."/>
            <person name="Balestrini R."/>
            <person name="Da Silva C."/>
            <person name="Montanini B."/>
            <person name="Hainaut M."/>
            <person name="Levati E."/>
            <person name="Barry K.W."/>
            <person name="Belfiori B."/>
            <person name="Cichocki N."/>
            <person name="Clum A."/>
            <person name="Dockter R.B."/>
            <person name="Fauchery L."/>
            <person name="Guy J."/>
            <person name="Iotti M."/>
            <person name="Le Tacon F."/>
            <person name="Lindquist E.A."/>
            <person name="Lipzen A."/>
            <person name="Malagnac F."/>
            <person name="Mello A."/>
            <person name="Molinier V."/>
            <person name="Miyauchi S."/>
            <person name="Poulain J."/>
            <person name="Riccioni C."/>
            <person name="Rubini A."/>
            <person name="Sitrit Y."/>
            <person name="Splivallo R."/>
            <person name="Traeger S."/>
            <person name="Wang M."/>
            <person name="Zifcakova L."/>
            <person name="Wipf D."/>
            <person name="Zambonelli A."/>
            <person name="Paolocci F."/>
            <person name="Nowrousian M."/>
            <person name="Ottonello S."/>
            <person name="Baldrian P."/>
            <person name="Spatafora J.W."/>
            <person name="Henrissat B."/>
            <person name="Nagy L.G."/>
            <person name="Aury J.M."/>
            <person name="Wincker P."/>
            <person name="Grigoriev I.V."/>
            <person name="Bonfante P."/>
            <person name="Martin F.M."/>
        </authorList>
    </citation>
    <scope>NUCLEOTIDE SEQUENCE [LARGE SCALE GENOMIC DNA]</scope>
    <source>
        <strain evidence="2 3">120613-1</strain>
    </source>
</reference>
<name>A0A3N4K7Q6_9PEZI</name>
<sequence length="675" mass="77308">MNIQHSPMVSAKRKKQLNLALLSARERKNMKSKNVETIETLESTYEGQWDLADDISSGDSVEDSESGDDSESEFDDNEKEENEGEGPLGYEDECGDSEINSEISDLEEDGSECKSQQISDLKYHEGAGTHLRASWGSGSDWRLCKAQDDPENCGESEFFGSGDHIPSLDKVPRGCSPPRRRRPTRIEQQNAISDLTYLLNHKKKIKEKYRDCGLIGTYRLRHEMVLQFLHAQLRKENHGFQWRIIALRVANSYGREREIQRSRQGGGNGRLVTWFKDEGVLLAVREYIMRTGEKVTSWSLAKAVANYLKPADNDQLEDALSHSVINRENPENEEVEELVLEAIERVGIQDGCEETHHCKRKGIRAHTAWRWLARLGFHWTEGCGRGIMISDFLLPCGRLTAESLSIEQRQYFNIPEHASKLFEFSSQNSSGYWSTEDIISHTLDTGIKMFEAVYPGYKALFLFDNTSSHSSFAEDALRVQNMNLSGGGEQATMRNGYFLLKGTRTIQSMVYENGIPKGIEAVLQERGLWAVELRLECPKLQYHMLDRNVLPARSYPLVAQKSYDFLNQKGKLQEMIEATGHTVLFYPKFHCELNWIEYYWGQVKCYTCDNCEYNYEGLKMIIPQALSSVKPTTISLFYARTQRIMEAYHNGLTYGSTGYHEYLSHRCVRHLEDDF</sequence>
<dbReference type="PANTHER" id="PTHR35871:SF1">
    <property type="entry name" value="CXC1-LIKE CYSTEINE CLUSTER ASSOCIATED WITH KDZ TRANSPOSASES DOMAIN-CONTAINING PROTEIN"/>
    <property type="match status" value="1"/>
</dbReference>
<evidence type="ECO:0008006" key="4">
    <source>
        <dbReference type="Google" id="ProtNLM"/>
    </source>
</evidence>
<dbReference type="Proteomes" id="UP000276215">
    <property type="component" value="Unassembled WGS sequence"/>
</dbReference>
<keyword evidence="3" id="KW-1185">Reference proteome</keyword>